<protein>
    <submittedName>
        <fullName evidence="1">Uncharacterized protein</fullName>
    </submittedName>
</protein>
<proteinExistence type="predicted"/>
<name>A0ACA9UBB9_BIOOC</name>
<sequence>MSLSRTATGSWFNLSTRQLEKMIERAQCLGPSRVSDLQRWKANDGADFASCVERVMIITDCEPKLGPNVTLNEIDEVLDQIAASSPFTSAALKERAKQKYGQSIRRDNLLLTLFRRLCSSEAKWMIRMLSKCLCPPAATQKRRRGNQLHALWSCAAAFSEQLVGGITGRKYR</sequence>
<accession>A0ACA9UBB9</accession>
<evidence type="ECO:0000313" key="1">
    <source>
        <dbReference type="EMBL" id="CAG9950087.1"/>
    </source>
</evidence>
<dbReference type="Proteomes" id="UP000836387">
    <property type="component" value="Unassembled WGS sequence"/>
</dbReference>
<reference evidence="1" key="2">
    <citation type="submission" date="2021-10" db="EMBL/GenBank/DDBJ databases">
        <authorList>
            <person name="Piombo E."/>
        </authorList>
    </citation>
    <scope>NUCLEOTIDE SEQUENCE</scope>
</reference>
<keyword evidence="2" id="KW-1185">Reference proteome</keyword>
<dbReference type="EMBL" id="CADEHS020000140">
    <property type="protein sequence ID" value="CAG9950087.1"/>
    <property type="molecule type" value="Genomic_DNA"/>
</dbReference>
<comment type="caution">
    <text evidence="1">The sequence shown here is derived from an EMBL/GenBank/DDBJ whole genome shotgun (WGS) entry which is preliminary data.</text>
</comment>
<reference evidence="1" key="1">
    <citation type="submission" date="2020-04" db="EMBL/GenBank/DDBJ databases">
        <authorList>
            <person name="Broberg M."/>
        </authorList>
    </citation>
    <scope>NUCLEOTIDE SEQUENCE</scope>
</reference>
<organism evidence="1 2">
    <name type="scientific">Clonostachys rosea f. rosea IK726</name>
    <dbReference type="NCBI Taxonomy" id="1349383"/>
    <lineage>
        <taxon>Eukaryota</taxon>
        <taxon>Fungi</taxon>
        <taxon>Dikarya</taxon>
        <taxon>Ascomycota</taxon>
        <taxon>Pezizomycotina</taxon>
        <taxon>Sordariomycetes</taxon>
        <taxon>Hypocreomycetidae</taxon>
        <taxon>Hypocreales</taxon>
        <taxon>Bionectriaceae</taxon>
        <taxon>Clonostachys</taxon>
    </lineage>
</organism>
<gene>
    <name evidence="1" type="ORF">CRV2_00019726</name>
</gene>
<evidence type="ECO:0000313" key="2">
    <source>
        <dbReference type="Proteomes" id="UP000836387"/>
    </source>
</evidence>